<proteinExistence type="predicted"/>
<sequence length="183" mass="20850">MLDPFLVPFPPSDSSPFSSSSFSCIRPSGLSLHVLPVQTLVPWRPIPSLPKDGGRIEIQRQMSKSNRMPQRNPKLIVLSNWLQSIETTRSLPYPSPIVPNTFAFKIQDKNGLMRDSIVNNHDPSKLVAETPCELLRMWQRKLVKLLLSPVWIKESQRWPLTEADIRIMDDKAAIDANEHGLEF</sequence>
<protein>
    <submittedName>
        <fullName evidence="1">Uncharacterized protein</fullName>
    </submittedName>
</protein>
<gene>
    <name evidence="1" type="ORF">LOK49_LG02G00198</name>
</gene>
<dbReference type="EMBL" id="CM045760">
    <property type="protein sequence ID" value="KAI8024689.1"/>
    <property type="molecule type" value="Genomic_DNA"/>
</dbReference>
<keyword evidence="2" id="KW-1185">Reference proteome</keyword>
<accession>A0ACC0IG36</accession>
<organism evidence="1 2">
    <name type="scientific">Camellia lanceoleosa</name>
    <dbReference type="NCBI Taxonomy" id="1840588"/>
    <lineage>
        <taxon>Eukaryota</taxon>
        <taxon>Viridiplantae</taxon>
        <taxon>Streptophyta</taxon>
        <taxon>Embryophyta</taxon>
        <taxon>Tracheophyta</taxon>
        <taxon>Spermatophyta</taxon>
        <taxon>Magnoliopsida</taxon>
        <taxon>eudicotyledons</taxon>
        <taxon>Gunneridae</taxon>
        <taxon>Pentapetalae</taxon>
        <taxon>asterids</taxon>
        <taxon>Ericales</taxon>
        <taxon>Theaceae</taxon>
        <taxon>Camellia</taxon>
    </lineage>
</organism>
<dbReference type="Proteomes" id="UP001060215">
    <property type="component" value="Chromosome 3"/>
</dbReference>
<evidence type="ECO:0000313" key="1">
    <source>
        <dbReference type="EMBL" id="KAI8024689.1"/>
    </source>
</evidence>
<name>A0ACC0IG36_9ERIC</name>
<evidence type="ECO:0000313" key="2">
    <source>
        <dbReference type="Proteomes" id="UP001060215"/>
    </source>
</evidence>
<comment type="caution">
    <text evidence="1">The sequence shown here is derived from an EMBL/GenBank/DDBJ whole genome shotgun (WGS) entry which is preliminary data.</text>
</comment>
<reference evidence="1 2" key="1">
    <citation type="journal article" date="2022" name="Plant J.">
        <title>Chromosome-level genome of Camellia lanceoleosa provides a valuable resource for understanding genome evolution and self-incompatibility.</title>
        <authorList>
            <person name="Gong W."/>
            <person name="Xiao S."/>
            <person name="Wang L."/>
            <person name="Liao Z."/>
            <person name="Chang Y."/>
            <person name="Mo W."/>
            <person name="Hu G."/>
            <person name="Li W."/>
            <person name="Zhao G."/>
            <person name="Zhu H."/>
            <person name="Hu X."/>
            <person name="Ji K."/>
            <person name="Xiang X."/>
            <person name="Song Q."/>
            <person name="Yuan D."/>
            <person name="Jin S."/>
            <person name="Zhang L."/>
        </authorList>
    </citation>
    <scope>NUCLEOTIDE SEQUENCE [LARGE SCALE GENOMIC DNA]</scope>
    <source>
        <strain evidence="1">SQ_2022a</strain>
    </source>
</reference>